<evidence type="ECO:0000256" key="2">
    <source>
        <dbReference type="PROSITE-ProRule" id="PRU00708"/>
    </source>
</evidence>
<dbReference type="Gene3D" id="1.25.40.10">
    <property type="entry name" value="Tetratricopeptide repeat domain"/>
    <property type="match status" value="5"/>
</dbReference>
<dbReference type="SUPFAM" id="SSF48452">
    <property type="entry name" value="TPR-like"/>
    <property type="match status" value="1"/>
</dbReference>
<dbReference type="PROSITE" id="PS51375">
    <property type="entry name" value="PPR"/>
    <property type="match status" value="5"/>
</dbReference>
<evidence type="ECO:0000313" key="3">
    <source>
        <dbReference type="Proteomes" id="UP000228380"/>
    </source>
</evidence>
<feature type="repeat" description="PPR" evidence="2">
    <location>
        <begin position="256"/>
        <end position="290"/>
    </location>
</feature>
<dbReference type="FunFam" id="1.25.40.10:FF:000343">
    <property type="entry name" value="Pentatricopeptide repeat-containing protein At3g58590"/>
    <property type="match status" value="1"/>
</dbReference>
<reference evidence="4 5" key="1">
    <citation type="submission" date="2025-04" db="UniProtKB">
        <authorList>
            <consortium name="RefSeq"/>
        </authorList>
    </citation>
    <scope>IDENTIFICATION</scope>
    <source>
        <tissue evidence="4 5">Young leaves</tissue>
    </source>
</reference>
<dbReference type="FunFam" id="1.25.40.10:FF:000090">
    <property type="entry name" value="Pentatricopeptide repeat-containing protein, chloroplastic"/>
    <property type="match status" value="1"/>
</dbReference>
<dbReference type="Pfam" id="PF13041">
    <property type="entry name" value="PPR_2"/>
    <property type="match status" value="2"/>
</dbReference>
<keyword evidence="3" id="KW-1185">Reference proteome</keyword>
<dbReference type="NCBIfam" id="TIGR00756">
    <property type="entry name" value="PPR"/>
    <property type="match status" value="6"/>
</dbReference>
<dbReference type="RefSeq" id="XP_038972289.1">
    <property type="nucleotide sequence ID" value="XM_039116361.1"/>
</dbReference>
<dbReference type="RefSeq" id="XP_038972290.1">
    <property type="nucleotide sequence ID" value="XM_039116362.1"/>
</dbReference>
<evidence type="ECO:0000256" key="1">
    <source>
        <dbReference type="ARBA" id="ARBA00022737"/>
    </source>
</evidence>
<feature type="repeat" description="PPR" evidence="2">
    <location>
        <begin position="155"/>
        <end position="189"/>
    </location>
</feature>
<dbReference type="FunFam" id="1.25.40.10:FF:000073">
    <property type="entry name" value="Pentatricopeptide repeat-containing protein chloroplastic"/>
    <property type="match status" value="1"/>
</dbReference>
<keyword evidence="1" id="KW-0677">Repeat</keyword>
<protein>
    <submittedName>
        <fullName evidence="4 5">Pentatricopeptide repeat-containing protein DOT4, chloroplastic-like</fullName>
    </submittedName>
</protein>
<dbReference type="Proteomes" id="UP000228380">
    <property type="component" value="Unplaced"/>
</dbReference>
<accession>A0A8B8ZDV7</accession>
<proteinExistence type="predicted"/>
<evidence type="ECO:0000313" key="4">
    <source>
        <dbReference type="RefSeq" id="XP_038972289.1"/>
    </source>
</evidence>
<dbReference type="OrthoDB" id="742671at2759"/>
<dbReference type="FunFam" id="1.25.40.10:FF:000351">
    <property type="entry name" value="Pentatricopeptide repeat-containing protein"/>
    <property type="match status" value="1"/>
</dbReference>
<sequence length="637" mass="70959">MILSKPFKPSDIISAIIQLRPIKFLTQASKSPICSESHNFEPPQQLFDRIPNRNTVDSNSHIYCPTKSEKEVGAITLPSWVFLGGSNSLRLVVSCIVRAIKVTGSVDTKRGIHAAVIKNGFESEVAITTALIAFYSSLHELESARRLFYSTPIKDLILWSAMVSACCKNGQFIEAIDTFGEMLSFGVTPNNVSLLSVLLACANTNALLHGKQIHGYAIRKEFDSEISLSNSLVDMYAKCGKLDAAMVVFNGTNWKDDISWKNIIFGCIENGRPREAHRLFYDMRASCIEPDEITIRNVVRTCSQAGYLMFILGLHCYIIKNGLGASTSVGTALLRAYAEFKEVEMVQALFNQLHHKDHIAWSAMISAYSHSGHPDLALEMFKQMQLAKEEANEITFVSLLQACSLVGALELGKSIHAHVTRLVFVSNMFVTSALIDFYCKLGKLREAEILFGKLQKRDLVCWSSMINGYGINGCGEEAIQIFYNMLERGLMPNEVTFVSILSACSHCGLVDEGWKWFRSMKEKFGISSTLAHYTCIVDLLGRQGRVEEALEFVNTMPMEPDITVWGVLLSWCRAAHSDIKIAEFAAERLIQLDPSNTSCYVTLSNMYSKLGLWGDAKRIRGLMEDNSLRKTAGFSMV</sequence>
<dbReference type="KEGG" id="pda:103721832"/>
<dbReference type="GeneID" id="103721832"/>
<gene>
    <name evidence="4 5" type="primary">LOC103721832</name>
</gene>
<dbReference type="GO" id="GO:0009451">
    <property type="term" value="P:RNA modification"/>
    <property type="evidence" value="ECO:0007669"/>
    <property type="project" value="InterPro"/>
</dbReference>
<dbReference type="PANTHER" id="PTHR47926">
    <property type="entry name" value="PENTATRICOPEPTIDE REPEAT-CONTAINING PROTEIN"/>
    <property type="match status" value="1"/>
</dbReference>
<organism evidence="3 5">
    <name type="scientific">Phoenix dactylifera</name>
    <name type="common">Date palm</name>
    <dbReference type="NCBI Taxonomy" id="42345"/>
    <lineage>
        <taxon>Eukaryota</taxon>
        <taxon>Viridiplantae</taxon>
        <taxon>Streptophyta</taxon>
        <taxon>Embryophyta</taxon>
        <taxon>Tracheophyta</taxon>
        <taxon>Spermatophyta</taxon>
        <taxon>Magnoliopsida</taxon>
        <taxon>Liliopsida</taxon>
        <taxon>Arecaceae</taxon>
        <taxon>Coryphoideae</taxon>
        <taxon>Phoeniceae</taxon>
        <taxon>Phoenix</taxon>
    </lineage>
</organism>
<feature type="repeat" description="PPR" evidence="2">
    <location>
        <begin position="493"/>
        <end position="523"/>
    </location>
</feature>
<dbReference type="Pfam" id="PF01535">
    <property type="entry name" value="PPR"/>
    <property type="match status" value="4"/>
</dbReference>
<feature type="repeat" description="PPR" evidence="2">
    <location>
        <begin position="458"/>
        <end position="492"/>
    </location>
</feature>
<dbReference type="InterPro" id="IPR011990">
    <property type="entry name" value="TPR-like_helical_dom_sf"/>
</dbReference>
<feature type="repeat" description="PPR" evidence="2">
    <location>
        <begin position="357"/>
        <end position="391"/>
    </location>
</feature>
<dbReference type="AlphaFoldDB" id="A0A8B8ZDV7"/>
<evidence type="ECO:0000313" key="5">
    <source>
        <dbReference type="RefSeq" id="XP_038972290.1"/>
    </source>
</evidence>
<dbReference type="GO" id="GO:0003729">
    <property type="term" value="F:mRNA binding"/>
    <property type="evidence" value="ECO:0007669"/>
    <property type="project" value="UniProtKB-ARBA"/>
</dbReference>
<dbReference type="PANTHER" id="PTHR47926:SF414">
    <property type="entry name" value="PENTATRICOPEPTIDE REPEAT-CONTAINING PROTEIN DOT4, CHLOROPLASTIC-LIKE"/>
    <property type="match status" value="1"/>
</dbReference>
<dbReference type="InterPro" id="IPR046960">
    <property type="entry name" value="PPR_At4g14850-like_plant"/>
</dbReference>
<dbReference type="InterPro" id="IPR002885">
    <property type="entry name" value="PPR_rpt"/>
</dbReference>
<dbReference type="Pfam" id="PF20431">
    <property type="entry name" value="E_motif"/>
    <property type="match status" value="1"/>
</dbReference>
<dbReference type="InterPro" id="IPR046848">
    <property type="entry name" value="E_motif"/>
</dbReference>
<name>A0A8B8ZDV7_PHODC</name>